<feature type="compositionally biased region" description="Low complexity" evidence="1">
    <location>
        <begin position="84"/>
        <end position="108"/>
    </location>
</feature>
<name>G0N2Q0_CAEBE</name>
<dbReference type="Proteomes" id="UP000008068">
    <property type="component" value="Unassembled WGS sequence"/>
</dbReference>
<evidence type="ECO:0000313" key="3">
    <source>
        <dbReference type="Proteomes" id="UP000008068"/>
    </source>
</evidence>
<protein>
    <submittedName>
        <fullName evidence="2">Uncharacterized protein</fullName>
    </submittedName>
</protein>
<gene>
    <name evidence="2" type="ORF">CAEBREN_32389</name>
</gene>
<dbReference type="InParanoid" id="G0N2Q0"/>
<proteinExistence type="predicted"/>
<evidence type="ECO:0000313" key="2">
    <source>
        <dbReference type="EMBL" id="EGT51009.1"/>
    </source>
</evidence>
<dbReference type="AlphaFoldDB" id="G0N2Q0"/>
<organism evidence="3">
    <name type="scientific">Caenorhabditis brenneri</name>
    <name type="common">Nematode worm</name>
    <dbReference type="NCBI Taxonomy" id="135651"/>
    <lineage>
        <taxon>Eukaryota</taxon>
        <taxon>Metazoa</taxon>
        <taxon>Ecdysozoa</taxon>
        <taxon>Nematoda</taxon>
        <taxon>Chromadorea</taxon>
        <taxon>Rhabditida</taxon>
        <taxon>Rhabditina</taxon>
        <taxon>Rhabditomorpha</taxon>
        <taxon>Rhabditoidea</taxon>
        <taxon>Rhabditidae</taxon>
        <taxon>Peloderinae</taxon>
        <taxon>Caenorhabditis</taxon>
    </lineage>
</organism>
<feature type="region of interest" description="Disordered" evidence="1">
    <location>
        <begin position="69"/>
        <end position="108"/>
    </location>
</feature>
<keyword evidence="3" id="KW-1185">Reference proteome</keyword>
<evidence type="ECO:0000256" key="1">
    <source>
        <dbReference type="SAM" id="MobiDB-lite"/>
    </source>
</evidence>
<sequence length="133" mass="15442">MRTYIQQQDATLLFNTVLNMDPTATVRQLLKRTDVAARKCRPRIHYPYMRVNIYIFNNRNPILGKTRLPKRRRRVSSDYCSQDTTKTTNATKTTKTTKTTNATNATKTTNPPIATLLFYVSRQLKRAQRSESI</sequence>
<dbReference type="EMBL" id="GL379831">
    <property type="protein sequence ID" value="EGT51009.1"/>
    <property type="molecule type" value="Genomic_DNA"/>
</dbReference>
<dbReference type="HOGENOM" id="CLU_1908520_0_0_1"/>
<reference evidence="3" key="1">
    <citation type="submission" date="2011-07" db="EMBL/GenBank/DDBJ databases">
        <authorList>
            <consortium name="Caenorhabditis brenneri Sequencing and Analysis Consortium"/>
            <person name="Wilson R.K."/>
        </authorList>
    </citation>
    <scope>NUCLEOTIDE SEQUENCE [LARGE SCALE GENOMIC DNA]</scope>
    <source>
        <strain evidence="3">PB2801</strain>
    </source>
</reference>
<accession>G0N2Q0</accession>